<reference evidence="2" key="1">
    <citation type="journal article" date="2015" name="Genome Announc.">
        <title>Draft genome sequence of the cellulolytic fungus Chaetomium globosum.</title>
        <authorList>
            <person name="Cuomo C.A."/>
            <person name="Untereiner W.A."/>
            <person name="Ma L.-J."/>
            <person name="Grabherr M."/>
            <person name="Birren B.W."/>
        </authorList>
    </citation>
    <scope>NUCLEOTIDE SEQUENCE [LARGE SCALE GENOMIC DNA]</scope>
    <source>
        <strain evidence="2">ATCC 6205 / CBS 148.51 / DSM 1962 / NBRC 6347 / NRRL 1970</strain>
    </source>
</reference>
<proteinExistence type="predicted"/>
<dbReference type="Proteomes" id="UP000001056">
    <property type="component" value="Unassembled WGS sequence"/>
</dbReference>
<protein>
    <submittedName>
        <fullName evidence="1">Uncharacterized protein</fullName>
    </submittedName>
</protein>
<dbReference type="OMA" id="QHANKLE"/>
<evidence type="ECO:0000313" key="1">
    <source>
        <dbReference type="EMBL" id="EAQ83817.1"/>
    </source>
</evidence>
<dbReference type="HOGENOM" id="CLU_1361263_0_0_1"/>
<dbReference type="GeneID" id="4396537"/>
<accession>Q2GP83</accession>
<dbReference type="InParanoid" id="Q2GP83"/>
<gene>
    <name evidence="1" type="ORF">CHGG_10221</name>
</gene>
<dbReference type="OrthoDB" id="4900256at2759"/>
<organism evidence="1 2">
    <name type="scientific">Chaetomium globosum (strain ATCC 6205 / CBS 148.51 / DSM 1962 / NBRC 6347 / NRRL 1970)</name>
    <name type="common">Soil fungus</name>
    <dbReference type="NCBI Taxonomy" id="306901"/>
    <lineage>
        <taxon>Eukaryota</taxon>
        <taxon>Fungi</taxon>
        <taxon>Dikarya</taxon>
        <taxon>Ascomycota</taxon>
        <taxon>Pezizomycotina</taxon>
        <taxon>Sordariomycetes</taxon>
        <taxon>Sordariomycetidae</taxon>
        <taxon>Sordariales</taxon>
        <taxon>Chaetomiaceae</taxon>
        <taxon>Chaetomium</taxon>
    </lineage>
</organism>
<name>Q2GP83_CHAGB</name>
<dbReference type="AlphaFoldDB" id="Q2GP83"/>
<dbReference type="VEuPathDB" id="FungiDB:CHGG_10221"/>
<dbReference type="STRING" id="306901.Q2GP83"/>
<sequence>MPQPAQSPAGTGPNASGKIPVLNNIAPSIFVPLQDDLLTQEPPRDRVERLKRILQTIDYQREGVKENLLYMFEREKTRIVMEAAEIEKAQPPPSIKPGLALSEIDDIIANMEAPAQPGRDYNVRDVPLPVPMMVPPNASLRDKTVIQLLNVVEQGLGELEGFEKHMAGIKDRYLGVVKVLAKVAGCLLVEESLILRRNVATGGKRRCSANLKSSHMLP</sequence>
<keyword evidence="2" id="KW-1185">Reference proteome</keyword>
<dbReference type="RefSeq" id="XP_001228148.1">
    <property type="nucleotide sequence ID" value="XM_001228147.1"/>
</dbReference>
<evidence type="ECO:0000313" key="2">
    <source>
        <dbReference type="Proteomes" id="UP000001056"/>
    </source>
</evidence>
<dbReference type="EMBL" id="CH408035">
    <property type="protein sequence ID" value="EAQ83817.1"/>
    <property type="molecule type" value="Genomic_DNA"/>
</dbReference>
<dbReference type="eggNOG" id="ENOG502RMMR">
    <property type="taxonomic scope" value="Eukaryota"/>
</dbReference>